<dbReference type="InterPro" id="IPR035983">
    <property type="entry name" value="Hect_E3_ubiquitin_ligase"/>
</dbReference>
<dbReference type="AlphaFoldDB" id="A0A9W9ZRR3"/>
<dbReference type="InterPro" id="IPR000569">
    <property type="entry name" value="HECT_dom"/>
</dbReference>
<dbReference type="GO" id="GO:0004842">
    <property type="term" value="F:ubiquitin-protein transferase activity"/>
    <property type="evidence" value="ECO:0007669"/>
    <property type="project" value="InterPro"/>
</dbReference>
<evidence type="ECO:0000256" key="3">
    <source>
        <dbReference type="SAM" id="MobiDB-lite"/>
    </source>
</evidence>
<feature type="domain" description="HECT" evidence="4">
    <location>
        <begin position="293"/>
        <end position="330"/>
    </location>
</feature>
<dbReference type="PROSITE" id="PS50237">
    <property type="entry name" value="HECT"/>
    <property type="match status" value="1"/>
</dbReference>
<dbReference type="OrthoDB" id="8911154at2759"/>
<protein>
    <recommendedName>
        <fullName evidence="4">HECT domain-containing protein</fullName>
    </recommendedName>
</protein>
<comment type="caution">
    <text evidence="2">Lacks conserved residue(s) required for the propagation of feature annotation.</text>
</comment>
<evidence type="ECO:0000313" key="5">
    <source>
        <dbReference type="EMBL" id="KAJ7384804.1"/>
    </source>
</evidence>
<feature type="compositionally biased region" description="Acidic residues" evidence="3">
    <location>
        <begin position="100"/>
        <end position="112"/>
    </location>
</feature>
<feature type="compositionally biased region" description="Low complexity" evidence="3">
    <location>
        <begin position="156"/>
        <end position="166"/>
    </location>
</feature>
<name>A0A9W9ZRR3_9CNID</name>
<evidence type="ECO:0000256" key="2">
    <source>
        <dbReference type="PROSITE-ProRule" id="PRU00104"/>
    </source>
</evidence>
<keyword evidence="6" id="KW-1185">Reference proteome</keyword>
<gene>
    <name evidence="5" type="ORF">OS493_019480</name>
</gene>
<evidence type="ECO:0000256" key="1">
    <source>
        <dbReference type="ARBA" id="ARBA00022786"/>
    </source>
</evidence>
<evidence type="ECO:0000259" key="4">
    <source>
        <dbReference type="PROSITE" id="PS50237"/>
    </source>
</evidence>
<evidence type="ECO:0000313" key="6">
    <source>
        <dbReference type="Proteomes" id="UP001163046"/>
    </source>
</evidence>
<feature type="region of interest" description="Disordered" evidence="3">
    <location>
        <begin position="99"/>
        <end position="171"/>
    </location>
</feature>
<organism evidence="5 6">
    <name type="scientific">Desmophyllum pertusum</name>
    <dbReference type="NCBI Taxonomy" id="174260"/>
    <lineage>
        <taxon>Eukaryota</taxon>
        <taxon>Metazoa</taxon>
        <taxon>Cnidaria</taxon>
        <taxon>Anthozoa</taxon>
        <taxon>Hexacorallia</taxon>
        <taxon>Scleractinia</taxon>
        <taxon>Caryophylliina</taxon>
        <taxon>Caryophylliidae</taxon>
        <taxon>Desmophyllum</taxon>
    </lineage>
</organism>
<dbReference type="SUPFAM" id="SSF56204">
    <property type="entry name" value="Hect, E3 ligase catalytic domain"/>
    <property type="match status" value="1"/>
</dbReference>
<proteinExistence type="predicted"/>
<dbReference type="Proteomes" id="UP001163046">
    <property type="component" value="Unassembled WGS sequence"/>
</dbReference>
<dbReference type="EMBL" id="MU825884">
    <property type="protein sequence ID" value="KAJ7384804.1"/>
    <property type="molecule type" value="Genomic_DNA"/>
</dbReference>
<sequence>MASVPRGRKREELYMRKLVATAFEINSDMTSSEIYDSFASFFSRKLKGKDFEIVRAVGNKIISPNLSQDITGRVLKHLTGQGPVYLRCKIPIENDYTWATDEESDESDGGEDDSSRKEKNTRPGSGSNTQSPSVSEDEDPKPMMEYRPPPASAMRSSSSTSTTTGSVMEVTDNHYSSSTSIRTSTYSSSAILHPTCPTCNRQFPLSEIEVHADNCCENMRNPEISLYESIVIDPEDNDEWNSEPAERSLPIETSEELSARSLLEKCSALVKKPPALLFIRRKFIWDDYMEVREKPWVKPENGVRVQFVGEPAVDGGGPSHEFFTEIIEAIKTRLFIEDDGYVPVESTIALASGAFKIAGEIFATSVVQGGPGPGFLAPWVFQYICHGMKDLDLKNQVAKDEKIHKFQNQLNEVSSDVELQTFLQEDTSLEMLTLIGYRGIPSRETLKSKPALLK</sequence>
<dbReference type="Gene3D" id="3.90.1750.10">
    <property type="entry name" value="Hect, E3 ligase catalytic domains"/>
    <property type="match status" value="1"/>
</dbReference>
<reference evidence="5" key="1">
    <citation type="submission" date="2023-01" db="EMBL/GenBank/DDBJ databases">
        <title>Genome assembly of the deep-sea coral Lophelia pertusa.</title>
        <authorList>
            <person name="Herrera S."/>
            <person name="Cordes E."/>
        </authorList>
    </citation>
    <scope>NUCLEOTIDE SEQUENCE</scope>
    <source>
        <strain evidence="5">USNM1676648</strain>
        <tissue evidence="5">Polyp</tissue>
    </source>
</reference>
<accession>A0A9W9ZRR3</accession>
<feature type="compositionally biased region" description="Polar residues" evidence="3">
    <location>
        <begin position="122"/>
        <end position="134"/>
    </location>
</feature>
<keyword evidence="1 2" id="KW-0833">Ubl conjugation pathway</keyword>
<comment type="caution">
    <text evidence="5">The sequence shown here is derived from an EMBL/GenBank/DDBJ whole genome shotgun (WGS) entry which is preliminary data.</text>
</comment>